<evidence type="ECO:0000313" key="3">
    <source>
        <dbReference type="Proteomes" id="UP000494245"/>
    </source>
</evidence>
<feature type="compositionally biased region" description="Low complexity" evidence="1">
    <location>
        <begin position="23"/>
        <end position="34"/>
    </location>
</feature>
<dbReference type="Proteomes" id="UP000494245">
    <property type="component" value="Unassembled WGS sequence"/>
</dbReference>
<dbReference type="RefSeq" id="WP_173085039.1">
    <property type="nucleotide sequence ID" value="NZ_BLTE01000011.1"/>
</dbReference>
<dbReference type="EMBL" id="BLTE01000011">
    <property type="protein sequence ID" value="GFK94711.1"/>
    <property type="molecule type" value="Genomic_DNA"/>
</dbReference>
<proteinExistence type="predicted"/>
<evidence type="ECO:0000256" key="1">
    <source>
        <dbReference type="SAM" id="MobiDB-lite"/>
    </source>
</evidence>
<accession>A0A6V8LVU4</accession>
<name>A0A6V8LVU4_9BACT</name>
<reference evidence="2 3" key="2">
    <citation type="submission" date="2020-05" db="EMBL/GenBank/DDBJ databases">
        <title>Draft genome sequence of Desulfovibrio sp. strainFSS-1.</title>
        <authorList>
            <person name="Shimoshige H."/>
            <person name="Kobayashi H."/>
            <person name="Maekawa T."/>
        </authorList>
    </citation>
    <scope>NUCLEOTIDE SEQUENCE [LARGE SCALE GENOMIC DNA]</scope>
    <source>
        <strain evidence="2 3">SIID29052-01</strain>
    </source>
</reference>
<comment type="caution">
    <text evidence="2">The sequence shown here is derived from an EMBL/GenBank/DDBJ whole genome shotgun (WGS) entry which is preliminary data.</text>
</comment>
<feature type="region of interest" description="Disordered" evidence="1">
    <location>
        <begin position="15"/>
        <end position="34"/>
    </location>
</feature>
<evidence type="ECO:0000313" key="2">
    <source>
        <dbReference type="EMBL" id="GFK94711.1"/>
    </source>
</evidence>
<sequence length="149" mass="15880">MESTSRIRQATVFQARAAQSGASQVPTVQQSPVQEPLKARVVTRSLGVRLGGFGVDYTSRRVVVDPGPGQAGDQAQAQAAAKALAEAAARQAGAERVFEADWSDPTPEFTPAPDHPDPVWRRGLRAYAKARDMLRADAASSRRQSLAVA</sequence>
<gene>
    <name evidence="2" type="ORF">NNJEOMEG_02558</name>
</gene>
<protein>
    <submittedName>
        <fullName evidence="2">Uncharacterized protein</fullName>
    </submittedName>
</protein>
<keyword evidence="3" id="KW-1185">Reference proteome</keyword>
<organism evidence="2 3">
    <name type="scientific">Fundidesulfovibrio magnetotacticus</name>
    <dbReference type="NCBI Taxonomy" id="2730080"/>
    <lineage>
        <taxon>Bacteria</taxon>
        <taxon>Pseudomonadati</taxon>
        <taxon>Thermodesulfobacteriota</taxon>
        <taxon>Desulfovibrionia</taxon>
        <taxon>Desulfovibrionales</taxon>
        <taxon>Desulfovibrionaceae</taxon>
        <taxon>Fundidesulfovibrio</taxon>
    </lineage>
</organism>
<reference evidence="2 3" key="1">
    <citation type="submission" date="2020-04" db="EMBL/GenBank/DDBJ databases">
        <authorList>
            <consortium name="Desulfovibrio sp. FSS-1 genome sequencing consortium"/>
            <person name="Shimoshige H."/>
            <person name="Kobayashi H."/>
            <person name="Maekawa T."/>
        </authorList>
    </citation>
    <scope>NUCLEOTIDE SEQUENCE [LARGE SCALE GENOMIC DNA]</scope>
    <source>
        <strain evidence="2 3">SIID29052-01</strain>
    </source>
</reference>
<dbReference type="AlphaFoldDB" id="A0A6V8LVU4"/>